<protein>
    <submittedName>
        <fullName evidence="1">Uncharacterized protein</fullName>
    </submittedName>
</protein>
<accession>A0A2P8HL01</accession>
<evidence type="ECO:0000313" key="1">
    <source>
        <dbReference type="EMBL" id="PSL46892.1"/>
    </source>
</evidence>
<sequence>MRFILGIVRSVNKALQQKKSYDKNFYTVE</sequence>
<name>A0A2P8HL01_9BACI</name>
<evidence type="ECO:0000313" key="2">
    <source>
        <dbReference type="Proteomes" id="UP000242310"/>
    </source>
</evidence>
<organism evidence="1 2">
    <name type="scientific">Salsuginibacillus halophilus</name>
    <dbReference type="NCBI Taxonomy" id="517424"/>
    <lineage>
        <taxon>Bacteria</taxon>
        <taxon>Bacillati</taxon>
        <taxon>Bacillota</taxon>
        <taxon>Bacilli</taxon>
        <taxon>Bacillales</taxon>
        <taxon>Bacillaceae</taxon>
        <taxon>Salsuginibacillus</taxon>
    </lineage>
</organism>
<dbReference type="Proteomes" id="UP000242310">
    <property type="component" value="Unassembled WGS sequence"/>
</dbReference>
<dbReference type="EMBL" id="PYAV01000005">
    <property type="protein sequence ID" value="PSL46892.1"/>
    <property type="molecule type" value="Genomic_DNA"/>
</dbReference>
<reference evidence="1 2" key="1">
    <citation type="submission" date="2018-03" db="EMBL/GenBank/DDBJ databases">
        <title>Genomic Encyclopedia of Type Strains, Phase III (KMG-III): the genomes of soil and plant-associated and newly described type strains.</title>
        <authorList>
            <person name="Whitman W."/>
        </authorList>
    </citation>
    <scope>NUCLEOTIDE SEQUENCE [LARGE SCALE GENOMIC DNA]</scope>
    <source>
        <strain evidence="1 2">CGMCC 1.07653</strain>
    </source>
</reference>
<dbReference type="AlphaFoldDB" id="A0A2P8HL01"/>
<keyword evidence="2" id="KW-1185">Reference proteome</keyword>
<gene>
    <name evidence="1" type="ORF">B0H94_10542</name>
</gene>
<proteinExistence type="predicted"/>
<comment type="caution">
    <text evidence="1">The sequence shown here is derived from an EMBL/GenBank/DDBJ whole genome shotgun (WGS) entry which is preliminary data.</text>
</comment>